<protein>
    <recommendedName>
        <fullName evidence="7">XK-related protein</fullName>
    </recommendedName>
</protein>
<gene>
    <name evidence="8" type="ORF">Baya_8756</name>
</gene>
<comment type="caution">
    <text evidence="8">The sequence shown here is derived from an EMBL/GenBank/DDBJ whole genome shotgun (WGS) entry which is preliminary data.</text>
</comment>
<keyword evidence="4 7" id="KW-0812">Transmembrane</keyword>
<dbReference type="GO" id="GO:0043652">
    <property type="term" value="P:engulfment of apoptotic cell"/>
    <property type="evidence" value="ECO:0007669"/>
    <property type="project" value="TreeGrafter"/>
</dbReference>
<feature type="transmembrane region" description="Helical" evidence="7">
    <location>
        <begin position="208"/>
        <end position="229"/>
    </location>
</feature>
<reference evidence="8 9" key="1">
    <citation type="journal article" date="2019" name="Genome Biol. Evol.">
        <title>Whole-Genome Sequencing of the Giant Devil Catfish, Bagarius yarrelli.</title>
        <authorList>
            <person name="Jiang W."/>
            <person name="Lv Y."/>
            <person name="Cheng L."/>
            <person name="Yang K."/>
            <person name="Chao B."/>
            <person name="Wang X."/>
            <person name="Li Y."/>
            <person name="Pan X."/>
            <person name="You X."/>
            <person name="Zhang Y."/>
            <person name="Yang J."/>
            <person name="Li J."/>
            <person name="Zhang X."/>
            <person name="Liu S."/>
            <person name="Sun C."/>
            <person name="Yang J."/>
            <person name="Shi Q."/>
        </authorList>
    </citation>
    <scope>NUCLEOTIDE SEQUENCE [LARGE SCALE GENOMIC DNA]</scope>
    <source>
        <strain evidence="8">JWS20170419001</strain>
        <tissue evidence="8">Muscle</tissue>
    </source>
</reference>
<evidence type="ECO:0000256" key="5">
    <source>
        <dbReference type="ARBA" id="ARBA00022989"/>
    </source>
</evidence>
<dbReference type="InterPro" id="IPR050895">
    <property type="entry name" value="XK-related_scramblase"/>
</dbReference>
<sequence length="532" mass="60140">MAAKSDGVGVVTGFAQLDEQDETTANDDELDSAAIHICHCCKTSSCYWGCRSACLRSLTGKRNRRGGRGAEERLWLDCLWIVLAMLVFFWDVGTDVLLAVDYYGKRDYAWFGLTLFFVLGPSVLVQILSFRWFVQDYTGGGLGPVQGLSRRATAGLSAGKYGRHTCCHIYIWTWQVLVHLLQLGQVWSTPKAAVQDTQSYPDKSLGTLVQIPHCVSLLGSLLSLSWVLASYHKLLRDSRDDKKSMSYRGALIHIFWRLFTISSRVLSFALFASIFHIYFGIFVVMHWCAMAFWIVHGGTDFCMSKWEEVLFNMVVGIVYIFCWFNVKEGQTRYRMMIYYFVVLAENTVLTCLWYTYRDPTTTDSYALPVLCGVYLSFASGVVFMGIYYGVLHPMGPRMRVLTQLVLCRSTVGTSFTPPEAEPMAPTPGHYAAQTTPSRASTIGYGQQDESTADTCLPVFQVRSPKSTTPSGRRRPEGPLIKIDMPRKRYPAWDAHFVDRRLRRTINILQFISPSAVGIRYRDGPLLYELLSV</sequence>
<keyword evidence="6 7" id="KW-0472">Membrane</keyword>
<accession>A0A556U922</accession>
<feature type="transmembrane region" description="Helical" evidence="7">
    <location>
        <begin position="309"/>
        <end position="326"/>
    </location>
</feature>
<feature type="transmembrane region" description="Helical" evidence="7">
    <location>
        <begin position="169"/>
        <end position="188"/>
    </location>
</feature>
<dbReference type="Proteomes" id="UP000319801">
    <property type="component" value="Unassembled WGS sequence"/>
</dbReference>
<dbReference type="GO" id="GO:0005886">
    <property type="term" value="C:plasma membrane"/>
    <property type="evidence" value="ECO:0007669"/>
    <property type="project" value="UniProtKB-SubCell"/>
</dbReference>
<feature type="transmembrane region" description="Helical" evidence="7">
    <location>
        <begin position="338"/>
        <end position="355"/>
    </location>
</feature>
<dbReference type="AlphaFoldDB" id="A0A556U922"/>
<dbReference type="Pfam" id="PF09815">
    <property type="entry name" value="XK-related"/>
    <property type="match status" value="2"/>
</dbReference>
<dbReference type="OrthoDB" id="6356248at2759"/>
<dbReference type="GO" id="GO:1902742">
    <property type="term" value="P:apoptotic process involved in development"/>
    <property type="evidence" value="ECO:0007669"/>
    <property type="project" value="TreeGrafter"/>
</dbReference>
<evidence type="ECO:0000256" key="6">
    <source>
        <dbReference type="ARBA" id="ARBA00023136"/>
    </source>
</evidence>
<dbReference type="EMBL" id="VCAZ01000065">
    <property type="protein sequence ID" value="TSO25133.1"/>
    <property type="molecule type" value="Genomic_DNA"/>
</dbReference>
<dbReference type="PANTHER" id="PTHR16024:SF9">
    <property type="entry name" value="XK-RELATED PROTEIN 6"/>
    <property type="match status" value="1"/>
</dbReference>
<feature type="transmembrane region" description="Helical" evidence="7">
    <location>
        <begin position="110"/>
        <end position="134"/>
    </location>
</feature>
<feature type="transmembrane region" description="Helical" evidence="7">
    <location>
        <begin position="367"/>
        <end position="390"/>
    </location>
</feature>
<evidence type="ECO:0000256" key="1">
    <source>
        <dbReference type="ARBA" id="ARBA00004651"/>
    </source>
</evidence>
<comment type="subcellular location">
    <subcellularLocation>
        <location evidence="1">Cell membrane</location>
        <topology evidence="1">Multi-pass membrane protein</topology>
    </subcellularLocation>
    <subcellularLocation>
        <location evidence="7">Membrane</location>
        <topology evidence="7">Multi-pass membrane protein</topology>
    </subcellularLocation>
</comment>
<dbReference type="GO" id="GO:0070782">
    <property type="term" value="P:phosphatidylserine exposure on apoptotic cell surface"/>
    <property type="evidence" value="ECO:0007669"/>
    <property type="project" value="TreeGrafter"/>
</dbReference>
<proteinExistence type="inferred from homology"/>
<evidence type="ECO:0000256" key="3">
    <source>
        <dbReference type="ARBA" id="ARBA00022475"/>
    </source>
</evidence>
<evidence type="ECO:0000313" key="9">
    <source>
        <dbReference type="Proteomes" id="UP000319801"/>
    </source>
</evidence>
<feature type="transmembrane region" description="Helical" evidence="7">
    <location>
        <begin position="265"/>
        <end position="294"/>
    </location>
</feature>
<evidence type="ECO:0000256" key="4">
    <source>
        <dbReference type="ARBA" id="ARBA00022692"/>
    </source>
</evidence>
<comment type="similarity">
    <text evidence="2 7">Belongs to the XK family.</text>
</comment>
<evidence type="ECO:0000313" key="8">
    <source>
        <dbReference type="EMBL" id="TSO25133.1"/>
    </source>
</evidence>
<keyword evidence="3" id="KW-1003">Cell membrane</keyword>
<organism evidence="8 9">
    <name type="scientific">Bagarius yarrelli</name>
    <name type="common">Goonch</name>
    <name type="synonym">Bagrus yarrelli</name>
    <dbReference type="NCBI Taxonomy" id="175774"/>
    <lineage>
        <taxon>Eukaryota</taxon>
        <taxon>Metazoa</taxon>
        <taxon>Chordata</taxon>
        <taxon>Craniata</taxon>
        <taxon>Vertebrata</taxon>
        <taxon>Euteleostomi</taxon>
        <taxon>Actinopterygii</taxon>
        <taxon>Neopterygii</taxon>
        <taxon>Teleostei</taxon>
        <taxon>Ostariophysi</taxon>
        <taxon>Siluriformes</taxon>
        <taxon>Sisoridae</taxon>
        <taxon>Sisorinae</taxon>
        <taxon>Bagarius</taxon>
    </lineage>
</organism>
<dbReference type="PANTHER" id="PTHR16024">
    <property type="entry name" value="XK-RELATED PROTEIN"/>
    <property type="match status" value="1"/>
</dbReference>
<dbReference type="InterPro" id="IPR018629">
    <property type="entry name" value="XK-rel"/>
</dbReference>
<name>A0A556U922_BAGYA</name>
<keyword evidence="9" id="KW-1185">Reference proteome</keyword>
<evidence type="ECO:0000256" key="2">
    <source>
        <dbReference type="ARBA" id="ARBA00008789"/>
    </source>
</evidence>
<feature type="transmembrane region" description="Helical" evidence="7">
    <location>
        <begin position="74"/>
        <end position="90"/>
    </location>
</feature>
<keyword evidence="5 7" id="KW-1133">Transmembrane helix</keyword>
<evidence type="ECO:0000256" key="7">
    <source>
        <dbReference type="RuleBase" id="RU910716"/>
    </source>
</evidence>